<dbReference type="EMBL" id="JACEFO010002453">
    <property type="protein sequence ID" value="KAF8659781.1"/>
    <property type="molecule type" value="Genomic_DNA"/>
</dbReference>
<protein>
    <submittedName>
        <fullName evidence="1">Uncharacterized protein</fullName>
    </submittedName>
</protein>
<accession>A0A835E498</accession>
<organism evidence="1 2">
    <name type="scientific">Digitaria exilis</name>
    <dbReference type="NCBI Taxonomy" id="1010633"/>
    <lineage>
        <taxon>Eukaryota</taxon>
        <taxon>Viridiplantae</taxon>
        <taxon>Streptophyta</taxon>
        <taxon>Embryophyta</taxon>
        <taxon>Tracheophyta</taxon>
        <taxon>Spermatophyta</taxon>
        <taxon>Magnoliopsida</taxon>
        <taxon>Liliopsida</taxon>
        <taxon>Poales</taxon>
        <taxon>Poaceae</taxon>
        <taxon>PACMAD clade</taxon>
        <taxon>Panicoideae</taxon>
        <taxon>Panicodae</taxon>
        <taxon>Paniceae</taxon>
        <taxon>Anthephorinae</taxon>
        <taxon>Digitaria</taxon>
    </lineage>
</organism>
<dbReference type="AlphaFoldDB" id="A0A835E498"/>
<evidence type="ECO:0000313" key="1">
    <source>
        <dbReference type="EMBL" id="KAF8659781.1"/>
    </source>
</evidence>
<proteinExistence type="predicted"/>
<dbReference type="Proteomes" id="UP000636709">
    <property type="component" value="Unassembled WGS sequence"/>
</dbReference>
<gene>
    <name evidence="1" type="ORF">HU200_058245</name>
</gene>
<evidence type="ECO:0000313" key="2">
    <source>
        <dbReference type="Proteomes" id="UP000636709"/>
    </source>
</evidence>
<keyword evidence="2" id="KW-1185">Reference proteome</keyword>
<name>A0A835E498_9POAL</name>
<comment type="caution">
    <text evidence="1">The sequence shown here is derived from an EMBL/GenBank/DDBJ whole genome shotgun (WGS) entry which is preliminary data.</text>
</comment>
<sequence length="68" mass="7383">MILWHIWKAKGTLSSSITNPRLPEQCCSASSTTWTLGVQGTGSSPQNGLLVHHTLEIVCNFFGSPSLR</sequence>
<reference evidence="1" key="1">
    <citation type="submission" date="2020-07" db="EMBL/GenBank/DDBJ databases">
        <title>Genome sequence and genetic diversity analysis of an under-domesticated orphan crop, white fonio (Digitaria exilis).</title>
        <authorList>
            <person name="Bennetzen J.L."/>
            <person name="Chen S."/>
            <person name="Ma X."/>
            <person name="Wang X."/>
            <person name="Yssel A.E.J."/>
            <person name="Chaluvadi S.R."/>
            <person name="Johnson M."/>
            <person name="Gangashetty P."/>
            <person name="Hamidou F."/>
            <person name="Sanogo M.D."/>
            <person name="Zwaenepoel A."/>
            <person name="Wallace J."/>
            <person name="Van De Peer Y."/>
            <person name="Van Deynze A."/>
        </authorList>
    </citation>
    <scope>NUCLEOTIDE SEQUENCE</scope>
    <source>
        <tissue evidence="1">Leaves</tissue>
    </source>
</reference>